<keyword evidence="8 12" id="KW-1133">Transmembrane helix</keyword>
<keyword evidence="6 12" id="KW-0812">Transmembrane</keyword>
<dbReference type="PRINTS" id="PR00344">
    <property type="entry name" value="BCTRLSENSOR"/>
</dbReference>
<comment type="catalytic activity">
    <reaction evidence="1">
        <text>ATP + protein L-histidine = ADP + protein N-phospho-L-histidine.</text>
        <dbReference type="EC" id="2.7.13.3"/>
    </reaction>
</comment>
<dbReference type="SMART" id="SM00387">
    <property type="entry name" value="HATPase_c"/>
    <property type="match status" value="1"/>
</dbReference>
<comment type="subcellular location">
    <subcellularLocation>
        <location evidence="2">Membrane</location>
        <topology evidence="2">Multi-pass membrane protein</topology>
    </subcellularLocation>
</comment>
<dbReference type="PROSITE" id="PS50885">
    <property type="entry name" value="HAMP"/>
    <property type="match status" value="1"/>
</dbReference>
<keyword evidence="9" id="KW-0902">Two-component regulatory system</keyword>
<protein>
    <recommendedName>
        <fullName evidence="3">histidine kinase</fullName>
        <ecNumber evidence="3">2.7.13.3</ecNumber>
    </recommendedName>
</protein>
<dbReference type="Pfam" id="PF02518">
    <property type="entry name" value="HATPase_c"/>
    <property type="match status" value="1"/>
</dbReference>
<dbReference type="CDD" id="cd00082">
    <property type="entry name" value="HisKA"/>
    <property type="match status" value="1"/>
</dbReference>
<dbReference type="GO" id="GO:0005886">
    <property type="term" value="C:plasma membrane"/>
    <property type="evidence" value="ECO:0007669"/>
    <property type="project" value="TreeGrafter"/>
</dbReference>
<evidence type="ECO:0000256" key="8">
    <source>
        <dbReference type="ARBA" id="ARBA00022989"/>
    </source>
</evidence>
<feature type="region of interest" description="Disordered" evidence="11">
    <location>
        <begin position="439"/>
        <end position="469"/>
    </location>
</feature>
<feature type="compositionally biased region" description="Low complexity" evidence="11">
    <location>
        <begin position="457"/>
        <end position="469"/>
    </location>
</feature>
<dbReference type="InterPro" id="IPR003594">
    <property type="entry name" value="HATPase_dom"/>
</dbReference>
<evidence type="ECO:0000256" key="9">
    <source>
        <dbReference type="ARBA" id="ARBA00023012"/>
    </source>
</evidence>
<evidence type="ECO:0000256" key="6">
    <source>
        <dbReference type="ARBA" id="ARBA00022692"/>
    </source>
</evidence>
<dbReference type="InterPro" id="IPR003661">
    <property type="entry name" value="HisK_dim/P_dom"/>
</dbReference>
<dbReference type="AlphaFoldDB" id="T1XI73"/>
<dbReference type="InterPro" id="IPR050428">
    <property type="entry name" value="TCS_sensor_his_kinase"/>
</dbReference>
<evidence type="ECO:0000259" key="14">
    <source>
        <dbReference type="PROSITE" id="PS50885"/>
    </source>
</evidence>
<dbReference type="GO" id="GO:0000155">
    <property type="term" value="F:phosphorelay sensor kinase activity"/>
    <property type="evidence" value="ECO:0007669"/>
    <property type="project" value="InterPro"/>
</dbReference>
<dbReference type="SUPFAM" id="SSF55874">
    <property type="entry name" value="ATPase domain of HSP90 chaperone/DNA topoisomerase II/histidine kinase"/>
    <property type="match status" value="1"/>
</dbReference>
<dbReference type="Proteomes" id="UP000016223">
    <property type="component" value="Chromosome 1"/>
</dbReference>
<evidence type="ECO:0000256" key="4">
    <source>
        <dbReference type="ARBA" id="ARBA00022553"/>
    </source>
</evidence>
<evidence type="ECO:0000313" key="15">
    <source>
        <dbReference type="EMBL" id="AGU52226.1"/>
    </source>
</evidence>
<dbReference type="EC" id="2.7.13.3" evidence="3"/>
<feature type="transmembrane region" description="Helical" evidence="12">
    <location>
        <begin position="160"/>
        <end position="182"/>
    </location>
</feature>
<evidence type="ECO:0000256" key="10">
    <source>
        <dbReference type="ARBA" id="ARBA00023136"/>
    </source>
</evidence>
<dbReference type="SMART" id="SM00388">
    <property type="entry name" value="HisKA"/>
    <property type="match status" value="1"/>
</dbReference>
<evidence type="ECO:0000256" key="3">
    <source>
        <dbReference type="ARBA" id="ARBA00012438"/>
    </source>
</evidence>
<dbReference type="OrthoDB" id="8554694at2"/>
<dbReference type="InterPro" id="IPR004358">
    <property type="entry name" value="Sig_transdc_His_kin-like_C"/>
</dbReference>
<dbReference type="Gene3D" id="3.30.565.10">
    <property type="entry name" value="Histidine kinase-like ATPase, C-terminal domain"/>
    <property type="match status" value="1"/>
</dbReference>
<evidence type="ECO:0000256" key="11">
    <source>
        <dbReference type="SAM" id="MobiDB-lite"/>
    </source>
</evidence>
<name>T1XI73_VARPD</name>
<dbReference type="KEGG" id="vpd:VAPA_1c51720"/>
<accession>T1XI73</accession>
<dbReference type="InterPro" id="IPR003660">
    <property type="entry name" value="HAMP_dom"/>
</dbReference>
<keyword evidence="10 12" id="KW-0472">Membrane</keyword>
<gene>
    <name evidence="15" type="ORF">VAPA_1c51720</name>
</gene>
<dbReference type="PANTHER" id="PTHR45436:SF15">
    <property type="entry name" value="SENSOR HISTIDINE KINASE CUSS"/>
    <property type="match status" value="1"/>
</dbReference>
<evidence type="ECO:0000256" key="5">
    <source>
        <dbReference type="ARBA" id="ARBA00022679"/>
    </source>
</evidence>
<keyword evidence="4" id="KW-0597">Phosphoprotein</keyword>
<evidence type="ECO:0000313" key="16">
    <source>
        <dbReference type="Proteomes" id="UP000016223"/>
    </source>
</evidence>
<dbReference type="SUPFAM" id="SSF47384">
    <property type="entry name" value="Homodimeric domain of signal transducing histidine kinase"/>
    <property type="match status" value="1"/>
</dbReference>
<keyword evidence="7 15" id="KW-0418">Kinase</keyword>
<feature type="domain" description="HAMP" evidence="14">
    <location>
        <begin position="180"/>
        <end position="235"/>
    </location>
</feature>
<organism evidence="15 16">
    <name type="scientific">Variovorax paradoxus B4</name>
    <dbReference type="NCBI Taxonomy" id="1246301"/>
    <lineage>
        <taxon>Bacteria</taxon>
        <taxon>Pseudomonadati</taxon>
        <taxon>Pseudomonadota</taxon>
        <taxon>Betaproteobacteria</taxon>
        <taxon>Burkholderiales</taxon>
        <taxon>Comamonadaceae</taxon>
        <taxon>Variovorax</taxon>
    </lineage>
</organism>
<dbReference type="Pfam" id="PF00512">
    <property type="entry name" value="HisKA"/>
    <property type="match status" value="1"/>
</dbReference>
<dbReference type="InterPro" id="IPR005467">
    <property type="entry name" value="His_kinase_dom"/>
</dbReference>
<dbReference type="Gene3D" id="1.10.287.130">
    <property type="match status" value="1"/>
</dbReference>
<evidence type="ECO:0000259" key="13">
    <source>
        <dbReference type="PROSITE" id="PS50109"/>
    </source>
</evidence>
<reference evidence="15 16" key="1">
    <citation type="submission" date="2012-10" db="EMBL/GenBank/DDBJ databases">
        <title>Genome sequence of Variovorax paradoxus B4.</title>
        <authorList>
            <person name="Schuldes J."/>
            <person name="Brandt U."/>
            <person name="Hiessl S."/>
            <person name="Wuebbeler J.H."/>
            <person name="Thuermer A."/>
            <person name="Steinbuechel A."/>
            <person name="Daniel R."/>
        </authorList>
    </citation>
    <scope>NUCLEOTIDE SEQUENCE [LARGE SCALE GENOMIC DNA]</scope>
    <source>
        <strain evidence="15 16">B4</strain>
    </source>
</reference>
<evidence type="ECO:0000256" key="12">
    <source>
        <dbReference type="SAM" id="Phobius"/>
    </source>
</evidence>
<feature type="transmembrane region" description="Helical" evidence="12">
    <location>
        <begin position="18"/>
        <end position="44"/>
    </location>
</feature>
<dbReference type="RefSeq" id="WP_021012864.1">
    <property type="nucleotide sequence ID" value="NC_022247.1"/>
</dbReference>
<dbReference type="InterPro" id="IPR036097">
    <property type="entry name" value="HisK_dim/P_sf"/>
</dbReference>
<evidence type="ECO:0000256" key="1">
    <source>
        <dbReference type="ARBA" id="ARBA00000085"/>
    </source>
</evidence>
<dbReference type="PATRIC" id="fig|1246301.3.peg.5178"/>
<keyword evidence="5" id="KW-0808">Transferase</keyword>
<dbReference type="EMBL" id="CP003911">
    <property type="protein sequence ID" value="AGU52226.1"/>
    <property type="molecule type" value="Genomic_DNA"/>
</dbReference>
<dbReference type="PROSITE" id="PS50109">
    <property type="entry name" value="HIS_KIN"/>
    <property type="match status" value="1"/>
</dbReference>
<dbReference type="HOGENOM" id="CLU_000445_89_37_4"/>
<feature type="domain" description="Histidine kinase" evidence="13">
    <location>
        <begin position="243"/>
        <end position="460"/>
    </location>
</feature>
<dbReference type="PANTHER" id="PTHR45436">
    <property type="entry name" value="SENSOR HISTIDINE KINASE YKOH"/>
    <property type="match status" value="1"/>
</dbReference>
<proteinExistence type="predicted"/>
<dbReference type="CDD" id="cd00075">
    <property type="entry name" value="HATPase"/>
    <property type="match status" value="1"/>
</dbReference>
<sequence length="469" mass="51015">MTAARGRWWRPRSLRTQLLFWLVTLHLAAAALTAWFTFVAYGDLVHNALDEQMRLVADSYAGSGQSRTPRPLDGNAALVRGAFVVQIWSADGSTLRASSWPPLAVVPLQPRPGFSDAGADVPTPSRWRVFTAEPAPRADQPRVQVLQNEDYRRRRALRRALLEGLPIALLLPLALLILWLIVSAASRSLRAVARDVASQDERSPTDLSLARVPEEIAPLVQAFNHLLSRVRSAFATQRRFVQDAAHELRTPMAAIGLQIENLRAHVPAGEATERFNQLEAGVTRAQHLIEQLLSLSRQDAPGRPASREPVDIETLLRESVSQLMVLADARRVDIGFEGSIAPMVQAPAAELRSVFDNLIDNALRYAPEGGVVDVRLHQVDGHAVVDVLDNGPGIPVSSIGRVFDRFFRVPGAPAGGSGLGLAIARTAAERHGLRIELRNRDEEDDGGPGLLARVHLPPASSASAPLTPS</sequence>
<evidence type="ECO:0000256" key="2">
    <source>
        <dbReference type="ARBA" id="ARBA00004141"/>
    </source>
</evidence>
<dbReference type="InterPro" id="IPR036890">
    <property type="entry name" value="HATPase_C_sf"/>
</dbReference>
<evidence type="ECO:0000256" key="7">
    <source>
        <dbReference type="ARBA" id="ARBA00022777"/>
    </source>
</evidence>